<dbReference type="Proteomes" id="UP000673394">
    <property type="component" value="Unassembled WGS sequence"/>
</dbReference>
<feature type="transmembrane region" description="Helical" evidence="3">
    <location>
        <begin position="159"/>
        <end position="180"/>
    </location>
</feature>
<evidence type="ECO:0000313" key="6">
    <source>
        <dbReference type="Proteomes" id="UP000673394"/>
    </source>
</evidence>
<feature type="domain" description="Methyl-accepting transducer" evidence="4">
    <location>
        <begin position="227"/>
        <end position="484"/>
    </location>
</feature>
<comment type="caution">
    <text evidence="5">The sequence shown here is derived from an EMBL/GenBank/DDBJ whole genome shotgun (WGS) entry which is preliminary data.</text>
</comment>
<feature type="transmembrane region" description="Helical" evidence="3">
    <location>
        <begin position="109"/>
        <end position="125"/>
    </location>
</feature>
<evidence type="ECO:0000256" key="2">
    <source>
        <dbReference type="PROSITE-ProRule" id="PRU00284"/>
    </source>
</evidence>
<dbReference type="SMART" id="SM00283">
    <property type="entry name" value="MA"/>
    <property type="match status" value="1"/>
</dbReference>
<gene>
    <name evidence="5" type="ORF">I8J30_32070</name>
</gene>
<keyword evidence="3" id="KW-1133">Transmembrane helix</keyword>
<feature type="transmembrane region" description="Helical" evidence="3">
    <location>
        <begin position="7"/>
        <end position="27"/>
    </location>
</feature>
<evidence type="ECO:0000256" key="3">
    <source>
        <dbReference type="SAM" id="Phobius"/>
    </source>
</evidence>
<dbReference type="PROSITE" id="PS50111">
    <property type="entry name" value="CHEMOTAXIS_TRANSDUC_2"/>
    <property type="match status" value="1"/>
</dbReference>
<dbReference type="InterPro" id="IPR004089">
    <property type="entry name" value="MCPsignal_dom"/>
</dbReference>
<dbReference type="EMBL" id="JAGKSP010000038">
    <property type="protein sequence ID" value="MBP3967311.1"/>
    <property type="molecule type" value="Genomic_DNA"/>
</dbReference>
<keyword evidence="3" id="KW-0472">Membrane</keyword>
<proteinExistence type="predicted"/>
<dbReference type="SUPFAM" id="SSF58104">
    <property type="entry name" value="Methyl-accepting chemotaxis protein (MCP) signaling domain"/>
    <property type="match status" value="1"/>
</dbReference>
<keyword evidence="1 2" id="KW-0807">Transducer</keyword>
<evidence type="ECO:0000259" key="4">
    <source>
        <dbReference type="PROSITE" id="PS50111"/>
    </source>
</evidence>
<dbReference type="PANTHER" id="PTHR32089">
    <property type="entry name" value="METHYL-ACCEPTING CHEMOTAXIS PROTEIN MCPB"/>
    <property type="match status" value="1"/>
</dbReference>
<keyword evidence="6" id="KW-1185">Reference proteome</keyword>
<feature type="transmembrane region" description="Helical" evidence="3">
    <location>
        <begin position="132"/>
        <end position="153"/>
    </location>
</feature>
<evidence type="ECO:0000313" key="5">
    <source>
        <dbReference type="EMBL" id="MBP3967311.1"/>
    </source>
</evidence>
<name>A0ABS5CN71_9BACL</name>
<organism evidence="5 6">
    <name type="scientific">Paenibacillus lignilyticus</name>
    <dbReference type="NCBI Taxonomy" id="1172615"/>
    <lineage>
        <taxon>Bacteria</taxon>
        <taxon>Bacillati</taxon>
        <taxon>Bacillota</taxon>
        <taxon>Bacilli</taxon>
        <taxon>Bacillales</taxon>
        <taxon>Paenibacillaceae</taxon>
        <taxon>Paenibacillus</taxon>
    </lineage>
</organism>
<evidence type="ECO:0000256" key="1">
    <source>
        <dbReference type="ARBA" id="ARBA00023224"/>
    </source>
</evidence>
<dbReference type="Gene3D" id="1.10.287.950">
    <property type="entry name" value="Methyl-accepting chemotaxis protein"/>
    <property type="match status" value="1"/>
</dbReference>
<dbReference type="RefSeq" id="WP_210664412.1">
    <property type="nucleotide sequence ID" value="NZ_JAGKSP010000038.1"/>
</dbReference>
<dbReference type="PANTHER" id="PTHR32089:SF112">
    <property type="entry name" value="LYSOZYME-LIKE PROTEIN-RELATED"/>
    <property type="match status" value="1"/>
</dbReference>
<accession>A0ABS5CN71</accession>
<feature type="transmembrane region" description="Helical" evidence="3">
    <location>
        <begin position="57"/>
        <end position="77"/>
    </location>
</feature>
<keyword evidence="3" id="KW-0812">Transmembrane</keyword>
<dbReference type="Pfam" id="PF00015">
    <property type="entry name" value="MCPsignal"/>
    <property type="match status" value="1"/>
</dbReference>
<reference evidence="5 6" key="1">
    <citation type="submission" date="2021-04" db="EMBL/GenBank/DDBJ databases">
        <title>Paenibacillus sp. DLE-14 whole genome sequence.</title>
        <authorList>
            <person name="Ham Y.J."/>
        </authorList>
    </citation>
    <scope>NUCLEOTIDE SEQUENCE [LARGE SCALE GENOMIC DNA]</scope>
    <source>
        <strain evidence="5 6">DLE-14</strain>
    </source>
</reference>
<sequence>MIGQKNRFMLQVSFGNIALSFIIHLLYRKFNFMENMGHMMSMENMATGHDTGQHDSLVLNILLIIPVVFLGAAYFLYRKQTDQPLIPMFHSLALTFSSISIISGGGGGIELHFSIFMVIAIVAYYEDIKLIALMTGIFAVQHILGYFIVPTLIFGVSEYSILMVLIHAIFLILTSSATSLQVLSKKRIISAIEVEKAIKQKEAEALLETVQKHAQELEQSFVMITEKSEHNIVANHDMLATFKEVSTGLGIQSQSLSSMETNLHSINQMIEQNSQSFSDLQATAAATVTTMHNNQNNSEPLFEQVRIVSNTIHQTADVMHNLYESSHQVEDIITTIQELASHTGILALNASIEAARAGEHGRGFAVVASEIRKLAEQSNRATYEIKGILTTIQEESEESLTQIEVGRQATTYTVELAEASISSLKQMNQAITEMIDIVEALHESVKLIELRSQGISIEMTNISTVTEDSVASVQELCSTTETQSNASLHINRELFRLKELSKTLQEQFPS</sequence>
<protein>
    <recommendedName>
        <fullName evidence="4">Methyl-accepting transducer domain-containing protein</fullName>
    </recommendedName>
</protein>